<reference evidence="3 4" key="1">
    <citation type="submission" date="2023-10" db="EMBL/GenBank/DDBJ databases">
        <title>Draft Genome Sequence of Candida saopaulonensis from a very Premature Infant with Sepsis.</title>
        <authorList>
            <person name="Ning Y."/>
            <person name="Dai R."/>
            <person name="Xiao M."/>
            <person name="Xu Y."/>
            <person name="Yan Q."/>
            <person name="Zhang L."/>
        </authorList>
    </citation>
    <scope>NUCLEOTIDE SEQUENCE [LARGE SCALE GENOMIC DNA]</scope>
    <source>
        <strain evidence="3 4">19XY460</strain>
    </source>
</reference>
<dbReference type="PROSITE" id="PS50829">
    <property type="entry name" value="GYF"/>
    <property type="match status" value="1"/>
</dbReference>
<dbReference type="EMBL" id="CP138894">
    <property type="protein sequence ID" value="WPK23124.1"/>
    <property type="molecule type" value="Genomic_DNA"/>
</dbReference>
<dbReference type="KEGG" id="asau:88171418"/>
<dbReference type="InterPro" id="IPR035445">
    <property type="entry name" value="GYF-like_dom_sf"/>
</dbReference>
<proteinExistence type="predicted"/>
<feature type="compositionally biased region" description="Basic and acidic residues" evidence="1">
    <location>
        <begin position="210"/>
        <end position="219"/>
    </location>
</feature>
<evidence type="ECO:0000256" key="1">
    <source>
        <dbReference type="SAM" id="MobiDB-lite"/>
    </source>
</evidence>
<name>A0AAX4H4J7_9ASCO</name>
<feature type="region of interest" description="Disordered" evidence="1">
    <location>
        <begin position="258"/>
        <end position="294"/>
    </location>
</feature>
<dbReference type="PANTHER" id="PTHR13138:SF3">
    <property type="entry name" value="CD2 ANTIGEN CYTOPLASMIC TAIL-BINDING PROTEIN 2"/>
    <property type="match status" value="1"/>
</dbReference>
<dbReference type="GeneID" id="88171418"/>
<dbReference type="Gene3D" id="3.30.1490.40">
    <property type="match status" value="1"/>
</dbReference>
<feature type="compositionally biased region" description="Acidic residues" evidence="1">
    <location>
        <begin position="26"/>
        <end position="37"/>
    </location>
</feature>
<evidence type="ECO:0000313" key="4">
    <source>
        <dbReference type="Proteomes" id="UP001338582"/>
    </source>
</evidence>
<sequence>MSDSEDVTDTENGLARKQVVGYGYESDSEANLSDDSESSSKAVELKEAPKDAISEEDEDDMFASDDETQKKIENLDDEETDAFDLDKFELENQPTLGDGDNENSGAKDEIELEAFSLRKEVEDGEFNDGSTYAKATRDDDEEFWMEGLEKSDIAKAKIAQELQDRKKADTKQLRSKDVLIGALIDLLEPSETPYEALSRLRPAKSKRSKRTNDSIENEKKRKSQVFELTDICETLLNSYNTSQIYEVSREQLMRAFKQLSGREHETRGTKRSADEAEISQEHQADHSEAEDDDNDPKIWEFRWIGEQDINGPYTTYEMRYWVDNYFENKAEARKCGEDAFLHISELDFADES</sequence>
<feature type="compositionally biased region" description="Basic and acidic residues" evidence="1">
    <location>
        <begin position="43"/>
        <end position="53"/>
    </location>
</feature>
<dbReference type="InterPro" id="IPR003169">
    <property type="entry name" value="GYF"/>
</dbReference>
<dbReference type="PANTHER" id="PTHR13138">
    <property type="entry name" value="PROTEIN LIN1"/>
    <property type="match status" value="1"/>
</dbReference>
<dbReference type="GO" id="GO:0005682">
    <property type="term" value="C:U5 snRNP"/>
    <property type="evidence" value="ECO:0007669"/>
    <property type="project" value="InterPro"/>
</dbReference>
<dbReference type="InterPro" id="IPR039905">
    <property type="entry name" value="CD2BP2/Lin1"/>
</dbReference>
<dbReference type="Pfam" id="PF02213">
    <property type="entry name" value="GYF"/>
    <property type="match status" value="1"/>
</dbReference>
<evidence type="ECO:0000313" key="3">
    <source>
        <dbReference type="EMBL" id="WPK23124.1"/>
    </source>
</evidence>
<protein>
    <recommendedName>
        <fullName evidence="2">GYF domain-containing protein</fullName>
    </recommendedName>
</protein>
<feature type="domain" description="GYF" evidence="2">
    <location>
        <begin position="296"/>
        <end position="347"/>
    </location>
</feature>
<evidence type="ECO:0000259" key="2">
    <source>
        <dbReference type="PROSITE" id="PS50829"/>
    </source>
</evidence>
<organism evidence="3 4">
    <name type="scientific">Australozyma saopauloensis</name>
    <dbReference type="NCBI Taxonomy" id="291208"/>
    <lineage>
        <taxon>Eukaryota</taxon>
        <taxon>Fungi</taxon>
        <taxon>Dikarya</taxon>
        <taxon>Ascomycota</taxon>
        <taxon>Saccharomycotina</taxon>
        <taxon>Pichiomycetes</taxon>
        <taxon>Metschnikowiaceae</taxon>
        <taxon>Australozyma</taxon>
    </lineage>
</organism>
<gene>
    <name evidence="3" type="ORF">PUMCH_000349</name>
</gene>
<feature type="compositionally biased region" description="Acidic residues" evidence="1">
    <location>
        <begin position="54"/>
        <end position="66"/>
    </location>
</feature>
<dbReference type="SUPFAM" id="SSF55277">
    <property type="entry name" value="GYF domain"/>
    <property type="match status" value="1"/>
</dbReference>
<feature type="region of interest" description="Disordered" evidence="1">
    <location>
        <begin position="1"/>
        <end position="109"/>
    </location>
</feature>
<dbReference type="RefSeq" id="XP_062875511.1">
    <property type="nucleotide sequence ID" value="XM_063019441.1"/>
</dbReference>
<dbReference type="AlphaFoldDB" id="A0AAX4H4J7"/>
<keyword evidence="4" id="KW-1185">Reference proteome</keyword>
<feature type="compositionally biased region" description="Basic and acidic residues" evidence="1">
    <location>
        <begin position="260"/>
        <end position="287"/>
    </location>
</feature>
<accession>A0AAX4H4J7</accession>
<feature type="region of interest" description="Disordered" evidence="1">
    <location>
        <begin position="197"/>
        <end position="219"/>
    </location>
</feature>
<dbReference type="Proteomes" id="UP001338582">
    <property type="component" value="Chromosome 1"/>
</dbReference>